<proteinExistence type="predicted"/>
<dbReference type="EMBL" id="CAJNOK010036859">
    <property type="protein sequence ID" value="CAF1526075.1"/>
    <property type="molecule type" value="Genomic_DNA"/>
</dbReference>
<evidence type="ECO:0000313" key="2">
    <source>
        <dbReference type="EMBL" id="CAF4312824.1"/>
    </source>
</evidence>
<evidence type="ECO:0000313" key="3">
    <source>
        <dbReference type="Proteomes" id="UP000682733"/>
    </source>
</evidence>
<sequence length="68" mass="8302">MEYLKNFRIHFWPLDKNDIFHIDHVKDYEQKAEAYRQKIGAYIELTSDPLWTVFDNGVHLLHKLRSKK</sequence>
<dbReference type="Proteomes" id="UP000677228">
    <property type="component" value="Unassembled WGS sequence"/>
</dbReference>
<gene>
    <name evidence="1" type="ORF">OVA965_LOCUS38020</name>
    <name evidence="2" type="ORF">TMI583_LOCUS39157</name>
</gene>
<reference evidence="2" key="1">
    <citation type="submission" date="2021-02" db="EMBL/GenBank/DDBJ databases">
        <authorList>
            <person name="Nowell W R."/>
        </authorList>
    </citation>
    <scope>NUCLEOTIDE SEQUENCE</scope>
</reference>
<organism evidence="2 3">
    <name type="scientific">Didymodactylos carnosus</name>
    <dbReference type="NCBI Taxonomy" id="1234261"/>
    <lineage>
        <taxon>Eukaryota</taxon>
        <taxon>Metazoa</taxon>
        <taxon>Spiralia</taxon>
        <taxon>Gnathifera</taxon>
        <taxon>Rotifera</taxon>
        <taxon>Eurotatoria</taxon>
        <taxon>Bdelloidea</taxon>
        <taxon>Philodinida</taxon>
        <taxon>Philodinidae</taxon>
        <taxon>Didymodactylos</taxon>
    </lineage>
</organism>
<dbReference type="EMBL" id="CAJOBA010059036">
    <property type="protein sequence ID" value="CAF4312824.1"/>
    <property type="molecule type" value="Genomic_DNA"/>
</dbReference>
<evidence type="ECO:0000313" key="1">
    <source>
        <dbReference type="EMBL" id="CAF1526075.1"/>
    </source>
</evidence>
<accession>A0A8S2UFY2</accession>
<dbReference type="AlphaFoldDB" id="A0A8S2UFY2"/>
<dbReference type="Proteomes" id="UP000682733">
    <property type="component" value="Unassembled WGS sequence"/>
</dbReference>
<comment type="caution">
    <text evidence="2">The sequence shown here is derived from an EMBL/GenBank/DDBJ whole genome shotgun (WGS) entry which is preliminary data.</text>
</comment>
<name>A0A8S2UFY2_9BILA</name>
<protein>
    <submittedName>
        <fullName evidence="2">Uncharacterized protein</fullName>
    </submittedName>
</protein>